<evidence type="ECO:0000256" key="6">
    <source>
        <dbReference type="ARBA" id="ARBA00022840"/>
    </source>
</evidence>
<evidence type="ECO:0000256" key="8">
    <source>
        <dbReference type="ARBA" id="ARBA00023054"/>
    </source>
</evidence>
<comment type="caution">
    <text evidence="21">The sequence shown here is derived from an EMBL/GenBank/DDBJ whole genome shotgun (WGS) entry which is preliminary data.</text>
</comment>
<feature type="domain" description="Dynein heavy chain region D6 P-loop" evidence="15">
    <location>
        <begin position="898"/>
        <end position="1013"/>
    </location>
</feature>
<dbReference type="FunFam" id="1.20.920.20:FF:000001">
    <property type="entry name" value="dynein heavy chain 2, axonemal"/>
    <property type="match status" value="1"/>
</dbReference>
<dbReference type="PANTHER" id="PTHR22878">
    <property type="entry name" value="DYNEIN HEAVY CHAIN 6, AXONEMAL-LIKE-RELATED"/>
    <property type="match status" value="1"/>
</dbReference>
<dbReference type="Pfam" id="PF12777">
    <property type="entry name" value="MT"/>
    <property type="match status" value="1"/>
</dbReference>
<dbReference type="GO" id="GO:0051959">
    <property type="term" value="F:dynein light intermediate chain binding"/>
    <property type="evidence" value="ECO:0007669"/>
    <property type="project" value="InterPro"/>
</dbReference>
<dbReference type="Gene3D" id="1.20.920.20">
    <property type="match status" value="1"/>
</dbReference>
<evidence type="ECO:0000256" key="9">
    <source>
        <dbReference type="ARBA" id="ARBA00023069"/>
    </source>
</evidence>
<name>A0A9W7A9L7_9STRA</name>
<evidence type="ECO:0000256" key="7">
    <source>
        <dbReference type="ARBA" id="ARBA00023017"/>
    </source>
</evidence>
<dbReference type="OrthoDB" id="537704at2759"/>
<keyword evidence="10" id="KW-0505">Motor protein</keyword>
<dbReference type="Gene3D" id="3.10.490.20">
    <property type="match status" value="1"/>
</dbReference>
<dbReference type="Pfam" id="PF12781">
    <property type="entry name" value="AAA_9"/>
    <property type="match status" value="1"/>
</dbReference>
<dbReference type="FunFam" id="3.40.50.300:FF:000049">
    <property type="entry name" value="Dynein, axonemal, heavy chain 5"/>
    <property type="match status" value="1"/>
</dbReference>
<feature type="region of interest" description="Disordered" evidence="14">
    <location>
        <begin position="1634"/>
        <end position="1653"/>
    </location>
</feature>
<dbReference type="GO" id="GO:0005524">
    <property type="term" value="F:ATP binding"/>
    <property type="evidence" value="ECO:0007669"/>
    <property type="project" value="UniProtKB-KW"/>
</dbReference>
<evidence type="ECO:0000259" key="20">
    <source>
        <dbReference type="Pfam" id="PF18199"/>
    </source>
</evidence>
<evidence type="ECO:0000256" key="14">
    <source>
        <dbReference type="SAM" id="MobiDB-lite"/>
    </source>
</evidence>
<evidence type="ECO:0000256" key="5">
    <source>
        <dbReference type="ARBA" id="ARBA00022741"/>
    </source>
</evidence>
<accession>A0A9W7A9L7</accession>
<keyword evidence="9" id="KW-0969">Cilium</keyword>
<dbReference type="PANTHER" id="PTHR22878:SF68">
    <property type="entry name" value="DYNEIN HEAVY CHAIN 6, AXONEMAL-LIKE"/>
    <property type="match status" value="1"/>
</dbReference>
<feature type="coiled-coil region" evidence="13">
    <location>
        <begin position="386"/>
        <end position="462"/>
    </location>
</feature>
<evidence type="ECO:0000259" key="17">
    <source>
        <dbReference type="Pfam" id="PF12780"/>
    </source>
</evidence>
<keyword evidence="6" id="KW-0067">ATP-binding</keyword>
<dbReference type="EMBL" id="BRXZ01002596">
    <property type="protein sequence ID" value="GMH65925.1"/>
    <property type="molecule type" value="Genomic_DNA"/>
</dbReference>
<proteinExistence type="predicted"/>
<evidence type="ECO:0000259" key="19">
    <source>
        <dbReference type="Pfam" id="PF18198"/>
    </source>
</evidence>
<dbReference type="GO" id="GO:0005874">
    <property type="term" value="C:microtubule"/>
    <property type="evidence" value="ECO:0007669"/>
    <property type="project" value="UniProtKB-KW"/>
</dbReference>
<dbReference type="Gene3D" id="1.20.1270.280">
    <property type="match status" value="1"/>
</dbReference>
<keyword evidence="4" id="KW-0677">Repeat</keyword>
<feature type="compositionally biased region" description="Low complexity" evidence="14">
    <location>
        <begin position="1670"/>
        <end position="1702"/>
    </location>
</feature>
<keyword evidence="7" id="KW-0243">Dynein</keyword>
<dbReference type="FunFam" id="3.40.50.300:FF:000153">
    <property type="entry name" value="Dynein axonemal heavy chain 1"/>
    <property type="match status" value="1"/>
</dbReference>
<evidence type="ECO:0000256" key="2">
    <source>
        <dbReference type="ARBA" id="ARBA00022490"/>
    </source>
</evidence>
<feature type="region of interest" description="Disordered" evidence="14">
    <location>
        <begin position="1238"/>
        <end position="1280"/>
    </location>
</feature>
<keyword evidence="8 13" id="KW-0175">Coiled coil</keyword>
<feature type="region of interest" description="Disordered" evidence="14">
    <location>
        <begin position="1667"/>
        <end position="1704"/>
    </location>
</feature>
<keyword evidence="3" id="KW-0493">Microtubule</keyword>
<keyword evidence="22" id="KW-1185">Reference proteome</keyword>
<evidence type="ECO:0000259" key="16">
    <source>
        <dbReference type="Pfam" id="PF12777"/>
    </source>
</evidence>
<feature type="compositionally biased region" description="Gly residues" evidence="14">
    <location>
        <begin position="1243"/>
        <end position="1254"/>
    </location>
</feature>
<dbReference type="InterPro" id="IPR004273">
    <property type="entry name" value="Dynein_heavy_D6_P-loop"/>
</dbReference>
<dbReference type="Pfam" id="PF03028">
    <property type="entry name" value="Dynein_heavy"/>
    <property type="match status" value="1"/>
</dbReference>
<dbReference type="Gene3D" id="1.10.8.1220">
    <property type="match status" value="1"/>
</dbReference>
<keyword evidence="5" id="KW-0547">Nucleotide-binding</keyword>
<dbReference type="GO" id="GO:0045505">
    <property type="term" value="F:dynein intermediate chain binding"/>
    <property type="evidence" value="ECO:0007669"/>
    <property type="project" value="InterPro"/>
</dbReference>
<feature type="domain" description="Dynein heavy chain AAA module D4" evidence="17">
    <location>
        <begin position="3"/>
        <end position="163"/>
    </location>
</feature>
<gene>
    <name evidence="21" type="ORF">TrRE_jg6122</name>
</gene>
<protein>
    <recommendedName>
        <fullName evidence="23">Dynein heavy chain</fullName>
    </recommendedName>
</protein>
<dbReference type="GO" id="GO:0007018">
    <property type="term" value="P:microtubule-based movement"/>
    <property type="evidence" value="ECO:0007669"/>
    <property type="project" value="InterPro"/>
</dbReference>
<feature type="domain" description="Dynein heavy chain C-terminal" evidence="20">
    <location>
        <begin position="1272"/>
        <end position="1544"/>
    </location>
</feature>
<feature type="domain" description="Dynein heavy chain coiled coil stalk" evidence="16">
    <location>
        <begin position="181"/>
        <end position="510"/>
    </location>
</feature>
<keyword evidence="11" id="KW-0206">Cytoskeleton</keyword>
<reference evidence="21" key="1">
    <citation type="submission" date="2022-07" db="EMBL/GenBank/DDBJ databases">
        <title>Genome analysis of Parmales, a sister group of diatoms, reveals the evolutionary specialization of diatoms from phago-mixotrophs to photoautotrophs.</title>
        <authorList>
            <person name="Ban H."/>
            <person name="Sato S."/>
            <person name="Yoshikawa S."/>
            <person name="Kazumasa Y."/>
            <person name="Nakamura Y."/>
            <person name="Ichinomiya M."/>
            <person name="Saitoh K."/>
            <person name="Sato N."/>
            <person name="Blanc-Mathieu R."/>
            <person name="Endo H."/>
            <person name="Kuwata A."/>
            <person name="Ogata H."/>
        </authorList>
    </citation>
    <scope>NUCLEOTIDE SEQUENCE</scope>
</reference>
<evidence type="ECO:0000259" key="18">
    <source>
        <dbReference type="Pfam" id="PF12781"/>
    </source>
</evidence>
<dbReference type="GO" id="GO:0005930">
    <property type="term" value="C:axoneme"/>
    <property type="evidence" value="ECO:0007669"/>
    <property type="project" value="UniProtKB-SubCell"/>
</dbReference>
<dbReference type="GO" id="GO:0030286">
    <property type="term" value="C:dynein complex"/>
    <property type="evidence" value="ECO:0007669"/>
    <property type="project" value="UniProtKB-KW"/>
</dbReference>
<sequence length="1869" mass="209067">MGCGEIPNLFDDDEDADILMKMRTVAVELGAQETPNACRTLFIDRVRDHLHIVLCMSPVGPDLRERARHFPSLINNTTIDWFESWPSSALLSVSKRFIKASELEPYKDVKHDKDGEKLRKALCNECVKVHLSVQSAASDMMKNLKRKVYATPKSYVDMITHYLAMLRETRATKEKRLKSMVDGITKLEETNETVHKLQKELSLMQPDLEKKAKGASELLKYVEEEQMKATAVQLKVSQDEANVTKRQSEVSALQMDAKRDLAKAMPAYQTAVKALESLEKKDIIEIRGFVQPPLIVQTVMEAVCILLGEQPNWDSARKILNRSTYMDDLANFDKDNISPSTLRKISKYIEDPAMAPDAVKRVSVAAGGMCMWVHAMDVYSRVAGEVAPKQARLEKMNEELEEANNELKEKQRELTEIMTEVSSLQKKCDETLNEKNRLAIEVERCSQRLTRAEKLKVSLESERVRWIETVKSIRVNLKTLVGDVFLGAASISYLGPFVGEYRSALVKMWRDDMEEKEINHSSDYSLINALGDPTLVREWRISGLPKDNFSAENGIIATQGIRWPLMIDPEEQAGAWIKGYYGKDLVVVSTKSDRLMTVVSNCVKGGKALLIEDIPSSPPPLLDALLYKRWFKQAGKKVISLGDQIILFHENFRLFMSTRERNPKFGPDVFIRTTVLNFTVTESGLQSQLLAGVLSILSPATESKYNNLVVSISKDKKELQNIEDGILRELEQSKGHLLDNEALINTLSDSKTLAGMVTERMEENEVTEVEIKKKREEYRQLAVRGTRMYFLLSGLVNVDPMYSYSLGYFEQLFLSCIQGEMEGGGSEKEGLDLMLKRLANNATEVVHRNVSRGLFDRHRLLYSFLLSVEVDNVADGDESEEGDKITDSMDHLLMDMSPSTPALFILSQGTDPYDSWASLVKRKGMVGRADSISLGQGQGHRAVAMIEGAKRTGNWVLLQNVHLARGWLDNLERMIGDIQENKDGLSKGFRLFLTSLPVDYFPVRVLQACIKVTTESPLGVRANVARSLEMTMEAEMFDEEDFVGAEKGKVWRKLLYSLCVFHAVMCERRKFGPMGWNAVYAFSDSDLSTASLTLRRMLENMYEVGEGSGIGNGKVPLDSLSFVTGQIVYGGRITDGWDRRTLQSIMRCFYNESALEDGYSFVVSGSPREKKMALAPPASFGYKEIVRWVCDKVSTNDPPSLFGMHSNADVSCNLQRSNALFEDLKRVVSVVDKVADAPREEVGGGGGGGGGGGSRGEEGIKQKQKRLRARSRGASVGGLDPDSVVSESTGKILEELPEDLSLRRASQVHTSGNGNDSASSVVLFQEVMKFNALLKFVRSTLSDLIGAILGEVVMSKGLEMIYQGIYLRKVPESWHSVGFKSDKELGAWVVDLKKRVDFMRGWLEVGRVKVFMLPAFFFPQGFLTSVLQNYSRKHKVPINVLEFATEILLVSDPQQIKQHVSDGVLISGLWMQGCSWDFKKANKEEEEEEEEGVRLRDVIVDSEPGKLSTPCPILHMLPDENHVVEDDVYVCPCYKTALRSGTISLPTPSFTPHQPPALTINERMEGQARRIRGEKGIHADNAPSIVISSMASMQSDVDYQYLRNYQQRDHKPMTAKDRARHGMLRMMLRKQLEVTRPNWPKHPNMRATDRNLDVEIEVRRENKRLAKSQSLGALGSSPGASGGYSSPKKSYGSPGKGPTSPSVDPFANFDFEKIASKPTMSMSPDFLKTFNLAMGHPGSPETRDSPPKTAGITKRLKTRTMNETLMEMGNTMGSFGVESGQPRPIPAVDRSFFYGKTNRLPSPSARNLELLKQQEFESSLKVYSTRPKTTGVTFLGDSSHDGVKGTYKGSKRNTVRIKRGVRIARNSGV</sequence>
<dbReference type="InterPro" id="IPR041228">
    <property type="entry name" value="Dynein_C"/>
</dbReference>
<dbReference type="InterPro" id="IPR024743">
    <property type="entry name" value="Dynein_HC_stalk"/>
</dbReference>
<dbReference type="Gene3D" id="1.10.8.720">
    <property type="entry name" value="Region D6 of dynein motor"/>
    <property type="match status" value="1"/>
</dbReference>
<evidence type="ECO:0000256" key="11">
    <source>
        <dbReference type="ARBA" id="ARBA00023212"/>
    </source>
</evidence>
<evidence type="ECO:0000313" key="21">
    <source>
        <dbReference type="EMBL" id="GMH65925.1"/>
    </source>
</evidence>
<feature type="compositionally biased region" description="Basic residues" evidence="14">
    <location>
        <begin position="1262"/>
        <end position="1271"/>
    </location>
</feature>
<evidence type="ECO:0000256" key="13">
    <source>
        <dbReference type="SAM" id="Coils"/>
    </source>
</evidence>
<evidence type="ECO:0000256" key="12">
    <source>
        <dbReference type="ARBA" id="ARBA00023273"/>
    </source>
</evidence>
<dbReference type="Gene3D" id="3.40.50.300">
    <property type="entry name" value="P-loop containing nucleotide triphosphate hydrolases"/>
    <property type="match status" value="3"/>
</dbReference>
<dbReference type="Gene3D" id="6.10.140.1060">
    <property type="match status" value="1"/>
</dbReference>
<evidence type="ECO:0000256" key="1">
    <source>
        <dbReference type="ARBA" id="ARBA00004430"/>
    </source>
</evidence>
<dbReference type="InterPro" id="IPR041658">
    <property type="entry name" value="AAA_lid_11"/>
</dbReference>
<evidence type="ECO:0000256" key="3">
    <source>
        <dbReference type="ARBA" id="ARBA00022701"/>
    </source>
</evidence>
<dbReference type="Pfam" id="PF12780">
    <property type="entry name" value="AAA_8"/>
    <property type="match status" value="1"/>
</dbReference>
<evidence type="ECO:0000259" key="15">
    <source>
        <dbReference type="Pfam" id="PF03028"/>
    </source>
</evidence>
<dbReference type="InterPro" id="IPR027417">
    <property type="entry name" value="P-loop_NTPase"/>
</dbReference>
<dbReference type="InterPro" id="IPR042219">
    <property type="entry name" value="AAA_lid_11_sf"/>
</dbReference>
<dbReference type="InterPro" id="IPR043160">
    <property type="entry name" value="Dynein_C_barrel"/>
</dbReference>
<comment type="subcellular location">
    <subcellularLocation>
        <location evidence="1">Cytoplasm</location>
        <location evidence="1">Cytoskeleton</location>
        <location evidence="1">Cilium axoneme</location>
    </subcellularLocation>
</comment>
<evidence type="ECO:0008006" key="23">
    <source>
        <dbReference type="Google" id="ProtNLM"/>
    </source>
</evidence>
<dbReference type="GO" id="GO:0008569">
    <property type="term" value="F:minus-end-directed microtubule motor activity"/>
    <property type="evidence" value="ECO:0007669"/>
    <property type="project" value="InterPro"/>
</dbReference>
<dbReference type="InterPro" id="IPR024317">
    <property type="entry name" value="Dynein_heavy_chain_D4_dom"/>
</dbReference>
<evidence type="ECO:0000256" key="10">
    <source>
        <dbReference type="ARBA" id="ARBA00023175"/>
    </source>
</evidence>
<dbReference type="Pfam" id="PF18199">
    <property type="entry name" value="Dynein_C"/>
    <property type="match status" value="1"/>
</dbReference>
<feature type="domain" description="Dynein heavy chain AAA lid" evidence="19">
    <location>
        <begin position="1051"/>
        <end position="1208"/>
    </location>
</feature>
<evidence type="ECO:0000256" key="4">
    <source>
        <dbReference type="ARBA" id="ARBA00022737"/>
    </source>
</evidence>
<dbReference type="Pfam" id="PF18198">
    <property type="entry name" value="AAA_lid_11"/>
    <property type="match status" value="1"/>
</dbReference>
<dbReference type="InterPro" id="IPR026983">
    <property type="entry name" value="DHC"/>
</dbReference>
<organism evidence="21 22">
    <name type="scientific">Triparma retinervis</name>
    <dbReference type="NCBI Taxonomy" id="2557542"/>
    <lineage>
        <taxon>Eukaryota</taxon>
        <taxon>Sar</taxon>
        <taxon>Stramenopiles</taxon>
        <taxon>Ochrophyta</taxon>
        <taxon>Bolidophyceae</taxon>
        <taxon>Parmales</taxon>
        <taxon>Triparmaceae</taxon>
        <taxon>Triparma</taxon>
    </lineage>
</organism>
<dbReference type="Proteomes" id="UP001165082">
    <property type="component" value="Unassembled WGS sequence"/>
</dbReference>
<keyword evidence="12" id="KW-0966">Cell projection</keyword>
<keyword evidence="2" id="KW-0963">Cytoplasm</keyword>
<dbReference type="InterPro" id="IPR035706">
    <property type="entry name" value="AAA_9"/>
</dbReference>
<evidence type="ECO:0000313" key="22">
    <source>
        <dbReference type="Proteomes" id="UP001165082"/>
    </source>
</evidence>
<feature type="domain" description="Dynein heavy chain ATP-binding dynein motor region" evidence="18">
    <location>
        <begin position="537"/>
        <end position="754"/>
    </location>
</feature>